<keyword evidence="3" id="KW-0472">Membrane</keyword>
<comment type="caution">
    <text evidence="5">The sequence shown here is derived from an EMBL/GenBank/DDBJ whole genome shotgun (WGS) entry which is preliminary data.</text>
</comment>
<dbReference type="InterPro" id="IPR024188">
    <property type="entry name" value="GltB"/>
</dbReference>
<evidence type="ECO:0000256" key="1">
    <source>
        <dbReference type="ARBA" id="ARBA00009716"/>
    </source>
</evidence>
<dbReference type="Pfam" id="PF01645">
    <property type="entry name" value="Glu_synthase"/>
    <property type="match status" value="1"/>
</dbReference>
<protein>
    <submittedName>
        <fullName evidence="5">Glutamate synthase</fullName>
    </submittedName>
</protein>
<feature type="domain" description="Glutamate synthase" evidence="4">
    <location>
        <begin position="147"/>
        <end position="461"/>
    </location>
</feature>
<reference evidence="6" key="1">
    <citation type="submission" date="2013-09" db="EMBL/GenBank/DDBJ databases">
        <authorList>
            <person name="Zeng Z."/>
            <person name="Chen C."/>
        </authorList>
    </citation>
    <scope>NUCLEOTIDE SEQUENCE [LARGE SCALE GENOMIC DNA]</scope>
    <source>
        <strain evidence="6">DK69</strain>
    </source>
</reference>
<dbReference type="GO" id="GO:0006537">
    <property type="term" value="P:glutamate biosynthetic process"/>
    <property type="evidence" value="ECO:0007669"/>
    <property type="project" value="InterPro"/>
</dbReference>
<keyword evidence="6" id="KW-1185">Reference proteome</keyword>
<reference evidence="5 6" key="2">
    <citation type="journal article" date="2015" name="Stand. Genomic Sci.">
        <title>High quality draft genomic sequence of Flavobacterium enshiense DK69(T) and comparison among Flavobacterium genomes.</title>
        <authorList>
            <person name="Zeng Z."/>
            <person name="Chen C."/>
            <person name="Du H."/>
            <person name="Wang G."/>
            <person name="Li M."/>
        </authorList>
    </citation>
    <scope>NUCLEOTIDE SEQUENCE [LARGE SCALE GENOMIC DNA]</scope>
    <source>
        <strain evidence="5 6">DK69</strain>
    </source>
</reference>
<dbReference type="STRING" id="1107311.Q767_10445"/>
<dbReference type="EMBL" id="JRLZ01000009">
    <property type="protein sequence ID" value="KGO95636.1"/>
    <property type="molecule type" value="Genomic_DNA"/>
</dbReference>
<evidence type="ECO:0000259" key="4">
    <source>
        <dbReference type="Pfam" id="PF01645"/>
    </source>
</evidence>
<name>V6S8W7_9FLAO</name>
<evidence type="ECO:0000256" key="2">
    <source>
        <dbReference type="PIRNR" id="PIRNR006429"/>
    </source>
</evidence>
<dbReference type="eggNOG" id="COG0069">
    <property type="taxonomic scope" value="Bacteria"/>
</dbReference>
<sequence>MISIGFLLGTIFLLYQYKAYFTFLIAPMVILLIVLTDSFQTKHSVRKNYPLIGRLRYIFESFRPEFRQYFFEGELDGKPFNRRQRSIVYQRAKNEKQTISFGMQDDPNRVGYEWAAHSVYPKKANIEQFRTLIGNSQCLQSYSASIYNISAMSYGALSKTAITSLNKGAQLGNFAHNTGEGGISDYHLQGGDLIWQIGTGYFGCRDEKGGFSETLFADKANYPQVKMIELKLSQGAKPGHGGLLPAEKNTPEIASIRSIKPHTTVHSPSGHTAFSNANELILFIDKLRTLSKGKPVGFKICIGRKDEFIDIVEAMIKTGVYPDFITVDGAEGGTGAAPLEFIDYMGMALSDAVVFVNRTLSQFGLREHIKILASGKIISAFDIAKTIALGADACYSARGMMFALGCIQALQCDSGKCPVGIATQNRSLYKGLDVTDKSVRVANFHKNTLKALGEFIGACGFDTLTKITPDVFYKRTNLNSNQNFTEIYFSDRIKSKKETINLN</sequence>
<dbReference type="PANTHER" id="PTHR43819">
    <property type="entry name" value="ARCHAEAL-TYPE GLUTAMATE SYNTHASE [NADPH]"/>
    <property type="match status" value="1"/>
</dbReference>
<dbReference type="InterPro" id="IPR013785">
    <property type="entry name" value="Aldolase_TIM"/>
</dbReference>
<dbReference type="Gene3D" id="3.20.20.70">
    <property type="entry name" value="Aldolase class I"/>
    <property type="match status" value="1"/>
</dbReference>
<evidence type="ECO:0000313" key="5">
    <source>
        <dbReference type="EMBL" id="KGO95636.1"/>
    </source>
</evidence>
<feature type="transmembrane region" description="Helical" evidence="3">
    <location>
        <begin position="20"/>
        <end position="39"/>
    </location>
</feature>
<keyword evidence="3" id="KW-1133">Transmembrane helix</keyword>
<dbReference type="PATRIC" id="fig|1107311.3.peg.1878"/>
<dbReference type="InterPro" id="IPR002932">
    <property type="entry name" value="Glu_synthdom"/>
</dbReference>
<comment type="similarity">
    <text evidence="1 2">Belongs to the glutamate synthase family.</text>
</comment>
<dbReference type="PIRSF" id="PIRSF006429">
    <property type="entry name" value="GOGAT_lg_2"/>
    <property type="match status" value="1"/>
</dbReference>
<dbReference type="AlphaFoldDB" id="V6S8W7"/>
<keyword evidence="3" id="KW-0812">Transmembrane</keyword>
<dbReference type="Proteomes" id="UP000030149">
    <property type="component" value="Unassembled WGS sequence"/>
</dbReference>
<dbReference type="CDD" id="cd02808">
    <property type="entry name" value="GltS_FMN"/>
    <property type="match status" value="1"/>
</dbReference>
<gene>
    <name evidence="5" type="ORF">Q767_10445</name>
</gene>
<evidence type="ECO:0000313" key="6">
    <source>
        <dbReference type="Proteomes" id="UP000030149"/>
    </source>
</evidence>
<dbReference type="GO" id="GO:0015930">
    <property type="term" value="F:glutamate synthase activity"/>
    <property type="evidence" value="ECO:0007669"/>
    <property type="project" value="InterPro"/>
</dbReference>
<dbReference type="PANTHER" id="PTHR43819:SF1">
    <property type="entry name" value="ARCHAEAL-TYPE GLUTAMATE SYNTHASE [NADPH]"/>
    <property type="match status" value="1"/>
</dbReference>
<accession>V6S8W7</accession>
<organism evidence="5 6">
    <name type="scientific">Flavobacterium enshiense DK69</name>
    <dbReference type="NCBI Taxonomy" id="1107311"/>
    <lineage>
        <taxon>Bacteria</taxon>
        <taxon>Pseudomonadati</taxon>
        <taxon>Bacteroidota</taxon>
        <taxon>Flavobacteriia</taxon>
        <taxon>Flavobacteriales</taxon>
        <taxon>Flavobacteriaceae</taxon>
        <taxon>Flavobacterium</taxon>
    </lineage>
</organism>
<proteinExistence type="inferred from homology"/>
<evidence type="ECO:0000256" key="3">
    <source>
        <dbReference type="SAM" id="Phobius"/>
    </source>
</evidence>
<dbReference type="SUPFAM" id="SSF51395">
    <property type="entry name" value="FMN-linked oxidoreductases"/>
    <property type="match status" value="1"/>
</dbReference>